<evidence type="ECO:0000259" key="5">
    <source>
        <dbReference type="SMART" id="SM01340"/>
    </source>
</evidence>
<name>A0ABN6JZU6_9CHRO</name>
<feature type="domain" description="MutL C-terminal dimerisation" evidence="4">
    <location>
        <begin position="382"/>
        <end position="503"/>
    </location>
</feature>
<dbReference type="Gene3D" id="3.30.565.10">
    <property type="entry name" value="Histidine kinase-like ATPase, C-terminal domain"/>
    <property type="match status" value="1"/>
</dbReference>
<dbReference type="PANTHER" id="PTHR10073:SF12">
    <property type="entry name" value="DNA MISMATCH REPAIR PROTEIN MLH1"/>
    <property type="match status" value="1"/>
</dbReference>
<keyword evidence="2" id="KW-0227">DNA damage</keyword>
<dbReference type="SMART" id="SM01340">
    <property type="entry name" value="DNA_mis_repair"/>
    <property type="match status" value="1"/>
</dbReference>
<evidence type="ECO:0000259" key="4">
    <source>
        <dbReference type="SMART" id="SM00853"/>
    </source>
</evidence>
<dbReference type="CDD" id="cd16926">
    <property type="entry name" value="HATPase_MutL-MLH-PMS-like"/>
    <property type="match status" value="1"/>
</dbReference>
<evidence type="ECO:0000313" key="6">
    <source>
        <dbReference type="EMBL" id="BDA39987.1"/>
    </source>
</evidence>
<dbReference type="InterPro" id="IPR042120">
    <property type="entry name" value="MutL_C_dimsub"/>
</dbReference>
<dbReference type="Gene3D" id="3.30.1540.20">
    <property type="entry name" value="MutL, C-terminal domain, dimerisation subdomain"/>
    <property type="match status" value="1"/>
</dbReference>
<dbReference type="PANTHER" id="PTHR10073">
    <property type="entry name" value="DNA MISMATCH REPAIR PROTEIN MLH, PMS, MUTL"/>
    <property type="match status" value="1"/>
</dbReference>
<sequence length="555" mass="63084">MLYPIQCLPPEIVNIIAAGEIIDSLASVVRELVDNSIDAKSTRISISLNTELWQISVTDNGMGMSLQDLRNCARAHHTNKIRKLDDLCHIHSLGFRGEALFSVANVGQLAIKSRHNIENSKGWCITYDLQGQPIHEKVIAIASGTTITISDIFGNMPVRRKGLPSFKKQLKTIRNIIENASLCYPHVVWDAKLNGKSWINISPGKTSQQIIPQLLNQIHYNDLRFTANKVQTPSCKDGSINIVIGLPDRCHRSSSDWIKIGINGRIIKSYQLEKTVIRSFGRCLPKGRFPICFLELYAPFEEVDWNRHPIKSEVYLHFIEFWEEQIFAIIEQSLKLCLSPSIVLENSKQLHKLLKSSVIQNEHSCNNDISSTNKLDLLPLKAVGQVNKTYIVAEHPNGLWLVEQHIAHERILYEKLQDEWKLTKIDNPIVLNLSNYQVKQLQDLGLELEIFGEQMWVIRTIPQLLVGQEDYSDILLELSLGKDLESAQVATACKSAIRNGVSLELHKMQEILDAWKNTRNPRTCPHGRPIYLSLDESVLSNFFRRHWVIGKSHGI</sequence>
<dbReference type="NCBIfam" id="TIGR00585">
    <property type="entry name" value="mutl"/>
    <property type="match status" value="1"/>
</dbReference>
<dbReference type="InterPro" id="IPR014721">
    <property type="entry name" value="Ribsml_uS5_D2-typ_fold_subgr"/>
</dbReference>
<dbReference type="InterPro" id="IPR014790">
    <property type="entry name" value="MutL_C"/>
</dbReference>
<dbReference type="RefSeq" id="WP_229636935.1">
    <property type="nucleotide sequence ID" value="NZ_AP024987.1"/>
</dbReference>
<dbReference type="Pfam" id="PF01119">
    <property type="entry name" value="DNA_mis_repair"/>
    <property type="match status" value="1"/>
</dbReference>
<organism evidence="6 7">
    <name type="scientific">cyanobacterium endosymbiont of Braarudosphaera bigelowii</name>
    <dbReference type="NCBI Taxonomy" id="1285375"/>
    <lineage>
        <taxon>Bacteria</taxon>
        <taxon>Bacillati</taxon>
        <taxon>Cyanobacteriota</taxon>
        <taxon>Cyanophyceae</taxon>
        <taxon>Oscillatoriophycideae</taxon>
        <taxon>Chroococcales</taxon>
        <taxon>Aphanothecaceae</taxon>
        <taxon>Candidatus Atelocyanobacterium</taxon>
        <taxon>Candidatus Atelocyanobacterium thalassae</taxon>
    </lineage>
</organism>
<accession>A0ABN6JZU6</accession>
<gene>
    <name evidence="6" type="ORF">CPARK_000082700</name>
</gene>
<comment type="similarity">
    <text evidence="1">Belongs to the DNA mismatch repair MutL/HexB family.</text>
</comment>
<dbReference type="InterPro" id="IPR042121">
    <property type="entry name" value="MutL_C_regsub"/>
</dbReference>
<dbReference type="Proteomes" id="UP001319803">
    <property type="component" value="Chromosome"/>
</dbReference>
<dbReference type="Pfam" id="PF08676">
    <property type="entry name" value="MutL_C"/>
    <property type="match status" value="1"/>
</dbReference>
<dbReference type="SMART" id="SM00853">
    <property type="entry name" value="MutL_C"/>
    <property type="match status" value="1"/>
</dbReference>
<feature type="domain" description="DNA mismatch repair protein S5" evidence="5">
    <location>
        <begin position="215"/>
        <end position="335"/>
    </location>
</feature>
<dbReference type="InterPro" id="IPR036890">
    <property type="entry name" value="HATPase_C_sf"/>
</dbReference>
<reference evidence="6 7" key="1">
    <citation type="submission" date="2021-08" db="EMBL/GenBank/DDBJ databases">
        <title>Endosymbiont genome of Braarudosphaera bigelowii.</title>
        <authorList>
            <person name="Suzuki S."/>
            <person name="Ishida K."/>
        </authorList>
    </citation>
    <scope>NUCLEOTIDE SEQUENCE [LARGE SCALE GENOMIC DNA]</scope>
    <source>
        <strain evidence="6">CPSB-1</strain>
    </source>
</reference>
<evidence type="ECO:0000256" key="1">
    <source>
        <dbReference type="ARBA" id="ARBA00006082"/>
    </source>
</evidence>
<dbReference type="CDD" id="cd00782">
    <property type="entry name" value="MutL_Trans"/>
    <property type="match status" value="1"/>
</dbReference>
<dbReference type="Gene3D" id="3.30.1370.100">
    <property type="entry name" value="MutL, C-terminal domain, regulatory subdomain"/>
    <property type="match status" value="1"/>
</dbReference>
<dbReference type="InterPro" id="IPR002099">
    <property type="entry name" value="MutL/Mlh/PMS"/>
</dbReference>
<dbReference type="Pfam" id="PF13589">
    <property type="entry name" value="HATPase_c_3"/>
    <property type="match status" value="1"/>
</dbReference>
<dbReference type="InterPro" id="IPR037198">
    <property type="entry name" value="MutL_C_sf"/>
</dbReference>
<dbReference type="SUPFAM" id="SSF55874">
    <property type="entry name" value="ATPase domain of HSP90 chaperone/DNA topoisomerase II/histidine kinase"/>
    <property type="match status" value="1"/>
</dbReference>
<dbReference type="InterPro" id="IPR038973">
    <property type="entry name" value="MutL/Mlh/Pms-like"/>
</dbReference>
<dbReference type="InterPro" id="IPR020568">
    <property type="entry name" value="Ribosomal_Su5_D2-typ_SF"/>
</dbReference>
<dbReference type="Gene3D" id="3.30.230.10">
    <property type="match status" value="1"/>
</dbReference>
<dbReference type="InterPro" id="IPR013507">
    <property type="entry name" value="DNA_mismatch_S5_2-like"/>
</dbReference>
<keyword evidence="7" id="KW-1185">Reference proteome</keyword>
<dbReference type="PROSITE" id="PS00058">
    <property type="entry name" value="DNA_MISMATCH_REPAIR_1"/>
    <property type="match status" value="1"/>
</dbReference>
<keyword evidence="3" id="KW-0234">DNA repair</keyword>
<dbReference type="EMBL" id="AP024987">
    <property type="protein sequence ID" value="BDA39987.1"/>
    <property type="molecule type" value="Genomic_DNA"/>
</dbReference>
<evidence type="ECO:0000313" key="7">
    <source>
        <dbReference type="Proteomes" id="UP001319803"/>
    </source>
</evidence>
<dbReference type="InterPro" id="IPR014762">
    <property type="entry name" value="DNA_mismatch_repair_CS"/>
</dbReference>
<dbReference type="SUPFAM" id="SSF118116">
    <property type="entry name" value="DNA mismatch repair protein MutL"/>
    <property type="match status" value="1"/>
</dbReference>
<protein>
    <submittedName>
        <fullName evidence="6">DNA mismatch repair protein MutL</fullName>
    </submittedName>
</protein>
<dbReference type="SUPFAM" id="SSF54211">
    <property type="entry name" value="Ribosomal protein S5 domain 2-like"/>
    <property type="match status" value="1"/>
</dbReference>
<evidence type="ECO:0000256" key="3">
    <source>
        <dbReference type="ARBA" id="ARBA00023204"/>
    </source>
</evidence>
<evidence type="ECO:0000256" key="2">
    <source>
        <dbReference type="ARBA" id="ARBA00022763"/>
    </source>
</evidence>
<proteinExistence type="inferred from homology"/>
<dbReference type="NCBIfam" id="NF000951">
    <property type="entry name" value="PRK00095.2-1"/>
    <property type="match status" value="1"/>
</dbReference>